<gene>
    <name evidence="2" type="ORF">LF65_01632</name>
</gene>
<dbReference type="OrthoDB" id="906600at2"/>
<dbReference type="EMBL" id="CP010086">
    <property type="protein sequence ID" value="AJG98237.1"/>
    <property type="molecule type" value="Genomic_DNA"/>
</dbReference>
<evidence type="ECO:0000259" key="1">
    <source>
        <dbReference type="Pfam" id="PF00801"/>
    </source>
</evidence>
<accession>A0A0B5QK04</accession>
<reference evidence="3" key="1">
    <citation type="submission" date="2014-12" db="EMBL/GenBank/DDBJ databases">
        <title>Genome sequence of Clostridium beijerinckii strain 59B.</title>
        <authorList>
            <person name="Little G.T."/>
            <person name="Minton N.P."/>
        </authorList>
    </citation>
    <scope>NUCLEOTIDE SEQUENCE [LARGE SCALE GENOMIC DNA]</scope>
    <source>
        <strain evidence="3">59B</strain>
    </source>
</reference>
<dbReference type="AlphaFoldDB" id="A0A0B5QK04"/>
<feature type="domain" description="PKD" evidence="1">
    <location>
        <begin position="584"/>
        <end position="680"/>
    </location>
</feature>
<protein>
    <recommendedName>
        <fullName evidence="1">PKD domain-containing protein</fullName>
    </recommendedName>
</protein>
<dbReference type="Pfam" id="PF00801">
    <property type="entry name" value="PKD"/>
    <property type="match status" value="1"/>
</dbReference>
<evidence type="ECO:0000313" key="2">
    <source>
        <dbReference type="EMBL" id="AJG98237.1"/>
    </source>
</evidence>
<dbReference type="KEGG" id="cbei:LF65_01632"/>
<organism evidence="2 3">
    <name type="scientific">Clostridium beijerinckii</name>
    <name type="common">Clostridium MP</name>
    <dbReference type="NCBI Taxonomy" id="1520"/>
    <lineage>
        <taxon>Bacteria</taxon>
        <taxon>Bacillati</taxon>
        <taxon>Bacillota</taxon>
        <taxon>Clostridia</taxon>
        <taxon>Eubacteriales</taxon>
        <taxon>Clostridiaceae</taxon>
        <taxon>Clostridium</taxon>
    </lineage>
</organism>
<dbReference type="RefSeq" id="WP_041895494.1">
    <property type="nucleotide sequence ID" value="NZ_CP010086.2"/>
</dbReference>
<dbReference type="Proteomes" id="UP000031866">
    <property type="component" value="Chromosome"/>
</dbReference>
<sequence>MTTVKEIYDAKKDLDYKDPYVDIEEWRERVLSDGTTIPYLYVHGGFANKGVKFVLCFPKQDEFKGRFFQYLSPFPGPDEEVASLDKTGEDDKIAFCLQNGAYFVESNMGSKHMFGGSSERGLVWKSSAAVAEYSRIKAMKIYGCERPYGYVHGGSGGGYKTMACIENTCAWDGAVPYVIGSPVSLPNTITLHAQGQRVLRNVFGKIVDSLDAGGSGNMYEGLTEDESFMLKEITAMGFPPRAWYLEAEGVINDGSLPVLTPGVKASDPQYFKDFWEIPGYLGSDSESNAVRDRLKFSGVVKSVHIPGSKNKNGEVGGLNGVDDAWKKMLTDGNDAWIELEAVPQGDDLYLNGVNIHFETGAAKGKQLALGSIQGNCLLIGMSFGISDIASVLSEVQPGDKVVLDNSDYIAIQSYYRHQVPQDQDFHAWDQFRDEEGNPTIPQRPNVMGYSLTGTGTVQDGDLQGKVIVIQSLMDESTCPWCADWYRKKVIEKMGDERNFRLYYMDRCMHGDASWLENNMVTNYLGALRQALLDLSNWVERGIEPCKSTVYTLSDGQIYPAATASERKGLQPVVTMLANGNTCAHVKAGETVKFTVMVEVPEGAGKVTAVDYDFVSDNSLSMEKKELTVFQIKGTFEHVINGQIHGAVSEMTHIYKEPGTYFASVRVKSNRVGDASNVFTQVKNIARVRVIVEYALKTIEH</sequence>
<evidence type="ECO:0000313" key="3">
    <source>
        <dbReference type="Proteomes" id="UP000031866"/>
    </source>
</evidence>
<proteinExistence type="predicted"/>
<name>A0A0B5QK04_CLOBE</name>
<dbReference type="InterPro" id="IPR000601">
    <property type="entry name" value="PKD_dom"/>
</dbReference>
<dbReference type="STRING" id="1520.LF65_01632"/>